<dbReference type="STRING" id="1157962.A0A250X8Y0"/>
<dbReference type="GO" id="GO:1990426">
    <property type="term" value="P:mitotic recombination-dependent replication fork processing"/>
    <property type="evidence" value="ECO:0007669"/>
    <property type="project" value="InterPro"/>
</dbReference>
<dbReference type="NCBIfam" id="NF003301">
    <property type="entry name" value="PRK04301.1"/>
    <property type="match status" value="1"/>
</dbReference>
<proteinExistence type="inferred from homology"/>
<dbReference type="SMART" id="SM00382">
    <property type="entry name" value="AAA"/>
    <property type="match status" value="1"/>
</dbReference>
<protein>
    <recommendedName>
        <fullName evidence="8">DNA repair protein RAD51 homolog</fullName>
    </recommendedName>
</protein>
<dbReference type="GO" id="GO:0006312">
    <property type="term" value="P:mitotic recombination"/>
    <property type="evidence" value="ECO:0007669"/>
    <property type="project" value="TreeGrafter"/>
</dbReference>
<dbReference type="InterPro" id="IPR020588">
    <property type="entry name" value="RecA_ATP-bd"/>
</dbReference>
<dbReference type="EMBL" id="BEGY01000042">
    <property type="protein sequence ID" value="GAX79379.1"/>
    <property type="molecule type" value="Genomic_DNA"/>
</dbReference>
<dbReference type="GO" id="GO:0070192">
    <property type="term" value="P:chromosome organization involved in meiotic cell cycle"/>
    <property type="evidence" value="ECO:0007669"/>
    <property type="project" value="TreeGrafter"/>
</dbReference>
<keyword evidence="8" id="KW-0227">DNA damage</keyword>
<dbReference type="OrthoDB" id="10251254at2759"/>
<dbReference type="InterPro" id="IPR016467">
    <property type="entry name" value="DNA_recomb/repair_RecA-like"/>
</dbReference>
<comment type="similarity">
    <text evidence="2 8">Belongs to the RecA family. RAD51 subfamily.</text>
</comment>
<dbReference type="InterPro" id="IPR020587">
    <property type="entry name" value="RecA_monomer-monomer_interface"/>
</dbReference>
<keyword evidence="5 8" id="KW-0238">DNA-binding</keyword>
<dbReference type="PANTHER" id="PTHR22942:SF39">
    <property type="entry name" value="DNA REPAIR PROTEIN RAD51 HOMOLOG 1"/>
    <property type="match status" value="1"/>
</dbReference>
<dbReference type="NCBIfam" id="TIGR02239">
    <property type="entry name" value="recomb_RAD51"/>
    <property type="match status" value="1"/>
</dbReference>
<evidence type="ECO:0000259" key="10">
    <source>
        <dbReference type="PROSITE" id="PS50162"/>
    </source>
</evidence>
<gene>
    <name evidence="12" type="ORF">CEUSTIGMA_g6821.t1</name>
</gene>
<evidence type="ECO:0000256" key="5">
    <source>
        <dbReference type="ARBA" id="ARBA00023125"/>
    </source>
</evidence>
<feature type="domain" description="RecA family profile 2" evidence="11">
    <location>
        <begin position="311"/>
        <end position="375"/>
    </location>
</feature>
<dbReference type="GO" id="GO:0003697">
    <property type="term" value="F:single-stranded DNA binding"/>
    <property type="evidence" value="ECO:0007669"/>
    <property type="project" value="InterPro"/>
</dbReference>
<evidence type="ECO:0000256" key="8">
    <source>
        <dbReference type="RuleBase" id="RU364139"/>
    </source>
</evidence>
<keyword evidence="3 7" id="KW-0547">Nucleotide-binding</keyword>
<dbReference type="AlphaFoldDB" id="A0A250X8Y0"/>
<dbReference type="PANTHER" id="PTHR22942">
    <property type="entry name" value="RECA/RAD51/RADA DNA STRAND-PAIRING FAMILY MEMBER"/>
    <property type="match status" value="1"/>
</dbReference>
<dbReference type="InterPro" id="IPR010995">
    <property type="entry name" value="DNA_repair_Rad51/TF_NusA_a-hlx"/>
</dbReference>
<dbReference type="InterPro" id="IPR013632">
    <property type="entry name" value="Rad51_C"/>
</dbReference>
<dbReference type="GO" id="GO:0005524">
    <property type="term" value="F:ATP binding"/>
    <property type="evidence" value="ECO:0007669"/>
    <property type="project" value="UniProtKB-KW"/>
</dbReference>
<keyword evidence="13" id="KW-1185">Reference proteome</keyword>
<comment type="function">
    <text evidence="8">Binds to single and double-stranded DNA and exhibits DNA-dependent ATPase activity. Unwinds duplex DNA. Component of the meiotic recombination pathway. Seems to play a role in mediating chromosome homology search, chromosome pairing and synapsis at early stages and probably chromosome crossing-over at later stages in meiosis. Probably is involved in the repair of meiotic double strand breaks (DBSs) and in homologous recombination.</text>
</comment>
<evidence type="ECO:0000256" key="9">
    <source>
        <dbReference type="SAM" id="SignalP"/>
    </source>
</evidence>
<keyword evidence="8" id="KW-0234">DNA repair</keyword>
<feature type="chain" id="PRO_5012829263" description="DNA repair protein RAD51 homolog" evidence="9">
    <location>
        <begin position="24"/>
        <end position="375"/>
    </location>
</feature>
<dbReference type="Proteomes" id="UP000232323">
    <property type="component" value="Unassembled WGS sequence"/>
</dbReference>
<keyword evidence="6 8" id="KW-0539">Nucleus</keyword>
<dbReference type="GO" id="GO:0000730">
    <property type="term" value="P:DNA recombinase assembly"/>
    <property type="evidence" value="ECO:0007669"/>
    <property type="project" value="TreeGrafter"/>
</dbReference>
<evidence type="ECO:0000259" key="11">
    <source>
        <dbReference type="PROSITE" id="PS50163"/>
    </source>
</evidence>
<dbReference type="InterPro" id="IPR003593">
    <property type="entry name" value="AAA+_ATPase"/>
</dbReference>
<dbReference type="Pfam" id="PF08423">
    <property type="entry name" value="Rad51"/>
    <property type="match status" value="1"/>
</dbReference>
<evidence type="ECO:0000313" key="12">
    <source>
        <dbReference type="EMBL" id="GAX79379.1"/>
    </source>
</evidence>
<name>A0A250X8Y0_9CHLO</name>
<dbReference type="SUPFAM" id="SSF47794">
    <property type="entry name" value="Rad51 N-terminal domain-like"/>
    <property type="match status" value="1"/>
</dbReference>
<evidence type="ECO:0000256" key="3">
    <source>
        <dbReference type="ARBA" id="ARBA00022741"/>
    </source>
</evidence>
<dbReference type="FunFam" id="3.40.50.300:FF:002052">
    <property type="entry name" value="DNA repair protein RAD51 homolog"/>
    <property type="match status" value="1"/>
</dbReference>
<feature type="signal peptide" evidence="9">
    <location>
        <begin position="1"/>
        <end position="23"/>
    </location>
</feature>
<dbReference type="Gene3D" id="1.10.150.20">
    <property type="entry name" value="5' to 3' exonuclease, C-terminal subdomain"/>
    <property type="match status" value="1"/>
</dbReference>
<reference evidence="12 13" key="1">
    <citation type="submission" date="2017-08" db="EMBL/GenBank/DDBJ databases">
        <title>Acidophilic green algal genome provides insights into adaptation to an acidic environment.</title>
        <authorList>
            <person name="Hirooka S."/>
            <person name="Hirose Y."/>
            <person name="Kanesaki Y."/>
            <person name="Higuchi S."/>
            <person name="Fujiwara T."/>
            <person name="Onuma R."/>
            <person name="Era A."/>
            <person name="Ohbayashi R."/>
            <person name="Uzuka A."/>
            <person name="Nozaki H."/>
            <person name="Yoshikawa H."/>
            <person name="Miyagishima S.Y."/>
        </authorList>
    </citation>
    <scope>NUCLEOTIDE SEQUENCE [LARGE SCALE GENOMIC DNA]</scope>
    <source>
        <strain evidence="12 13">NIES-2499</strain>
    </source>
</reference>
<dbReference type="PIRSF" id="PIRSF005856">
    <property type="entry name" value="Rad51"/>
    <property type="match status" value="1"/>
</dbReference>
<dbReference type="InterPro" id="IPR011941">
    <property type="entry name" value="DNA_recomb/repair_Rad51"/>
</dbReference>
<evidence type="ECO:0000256" key="7">
    <source>
        <dbReference type="RuleBase" id="RU003422"/>
    </source>
</evidence>
<dbReference type="GO" id="GO:0000794">
    <property type="term" value="C:condensed nuclear chromosome"/>
    <property type="evidence" value="ECO:0007669"/>
    <property type="project" value="TreeGrafter"/>
</dbReference>
<dbReference type="PROSITE" id="PS50162">
    <property type="entry name" value="RECA_2"/>
    <property type="match status" value="1"/>
</dbReference>
<dbReference type="PROSITE" id="PS50163">
    <property type="entry name" value="RECA_3"/>
    <property type="match status" value="1"/>
</dbReference>
<evidence type="ECO:0000256" key="1">
    <source>
        <dbReference type="ARBA" id="ARBA00004123"/>
    </source>
</evidence>
<keyword evidence="4 7" id="KW-0067">ATP-binding</keyword>
<dbReference type="Gene3D" id="3.40.50.300">
    <property type="entry name" value="P-loop containing nucleotide triphosphate hydrolases"/>
    <property type="match status" value="1"/>
</dbReference>
<evidence type="ECO:0000313" key="13">
    <source>
        <dbReference type="Proteomes" id="UP000232323"/>
    </source>
</evidence>
<dbReference type="GO" id="GO:0140664">
    <property type="term" value="F:ATP-dependent DNA damage sensor activity"/>
    <property type="evidence" value="ECO:0007669"/>
    <property type="project" value="InterPro"/>
</dbReference>
<comment type="caution">
    <text evidence="12">The sequence shown here is derived from an EMBL/GenBank/DDBJ whole genome shotgun (WGS) entry which is preliminary data.</text>
</comment>
<keyword evidence="9" id="KW-0732">Signal</keyword>
<dbReference type="InterPro" id="IPR027417">
    <property type="entry name" value="P-loop_NTPase"/>
</dbReference>
<organism evidence="12 13">
    <name type="scientific">Chlamydomonas eustigma</name>
    <dbReference type="NCBI Taxonomy" id="1157962"/>
    <lineage>
        <taxon>Eukaryota</taxon>
        <taxon>Viridiplantae</taxon>
        <taxon>Chlorophyta</taxon>
        <taxon>core chlorophytes</taxon>
        <taxon>Chlorophyceae</taxon>
        <taxon>CS clade</taxon>
        <taxon>Chlamydomonadales</taxon>
        <taxon>Chlamydomonadaceae</taxon>
        <taxon>Chlamydomonas</taxon>
    </lineage>
</organism>
<dbReference type="GO" id="GO:0042148">
    <property type="term" value="P:DNA strand invasion"/>
    <property type="evidence" value="ECO:0007669"/>
    <property type="project" value="TreeGrafter"/>
</dbReference>
<evidence type="ECO:0000256" key="6">
    <source>
        <dbReference type="ARBA" id="ARBA00023242"/>
    </source>
</evidence>
<accession>A0A250X8Y0</accession>
<keyword evidence="8" id="KW-0233">DNA recombination</keyword>
<feature type="domain" description="RecA family profile 1" evidence="10">
    <location>
        <begin position="131"/>
        <end position="302"/>
    </location>
</feature>
<sequence>MGLPLSNVLFYCHLLSVLYATVAQVYKQLNMQAAVQQQYEDDAAQQDQEALVAVHVSELQAMGVAAADVEKLKAAGYNTVMSVFQASKRELQAVKGLSEAKVEKIMVAVAKSGFVPMGFTTAAAIQEQRESVIQITTGCKELDSILEGGIETGSITEIYGEFRCGKTQICHTLCVTCQMPTEIGGGEGKALYIDTEGTFRPQRITQIAQRYGMVDKEVLENIAYARAHNTEMQERLLVTAAGLMAEARFALIVVDSATALFRNEFVGRGQLAERQNNLGRFLKALQRLADEHGVAVVVTNQVVCDKLDGSAAMFASGPTVKAIGGNIMAHATTTRIFLKKGRGESRIAKIMASPSLPEREATFCIANEGITDHTE</sequence>
<comment type="subcellular location">
    <subcellularLocation>
        <location evidence="1 8">Nucleus</location>
    </subcellularLocation>
</comment>
<evidence type="ECO:0000256" key="4">
    <source>
        <dbReference type="ARBA" id="ARBA00022840"/>
    </source>
</evidence>
<dbReference type="GO" id="GO:0003690">
    <property type="term" value="F:double-stranded DNA binding"/>
    <property type="evidence" value="ECO:0007669"/>
    <property type="project" value="InterPro"/>
</dbReference>
<dbReference type="GO" id="GO:0007131">
    <property type="term" value="P:reciprocal meiotic recombination"/>
    <property type="evidence" value="ECO:0007669"/>
    <property type="project" value="TreeGrafter"/>
</dbReference>
<dbReference type="SUPFAM" id="SSF52540">
    <property type="entry name" value="P-loop containing nucleoside triphosphate hydrolases"/>
    <property type="match status" value="1"/>
</dbReference>
<dbReference type="GO" id="GO:0000150">
    <property type="term" value="F:DNA strand exchange activity"/>
    <property type="evidence" value="ECO:0007669"/>
    <property type="project" value="InterPro"/>
</dbReference>
<evidence type="ECO:0000256" key="2">
    <source>
        <dbReference type="ARBA" id="ARBA00007095"/>
    </source>
</evidence>